<evidence type="ECO:0000313" key="16">
    <source>
        <dbReference type="Proteomes" id="UP000887320"/>
    </source>
</evidence>
<keyword evidence="11 12" id="KW-0472">Membrane</keyword>
<name>A0A8X8GET7_ACIGI</name>
<dbReference type="NCBIfam" id="TIGR02203">
    <property type="entry name" value="MsbA_lipidA"/>
    <property type="match status" value="1"/>
</dbReference>
<dbReference type="InterPro" id="IPR003593">
    <property type="entry name" value="AAA+_ATPase"/>
</dbReference>
<dbReference type="Pfam" id="PF00664">
    <property type="entry name" value="ABC_membrane"/>
    <property type="match status" value="1"/>
</dbReference>
<feature type="transmembrane region" description="Helical" evidence="12">
    <location>
        <begin position="159"/>
        <end position="176"/>
    </location>
</feature>
<dbReference type="PROSITE" id="PS50929">
    <property type="entry name" value="ABC_TM1F"/>
    <property type="match status" value="1"/>
</dbReference>
<evidence type="ECO:0000256" key="9">
    <source>
        <dbReference type="ARBA" id="ARBA00022989"/>
    </source>
</evidence>
<keyword evidence="6" id="KW-0547">Nucleotide-binding</keyword>
<dbReference type="RefSeq" id="WP_151957108.1">
    <property type="nucleotide sequence ID" value="NZ_BKVV01000035.1"/>
</dbReference>
<dbReference type="PANTHER" id="PTHR43394">
    <property type="entry name" value="ATP-DEPENDENT PERMEASE MDL1, MITOCHONDRIAL"/>
    <property type="match status" value="1"/>
</dbReference>
<dbReference type="InterPro" id="IPR011527">
    <property type="entry name" value="ABC1_TM_dom"/>
</dbReference>
<dbReference type="InterPro" id="IPR039421">
    <property type="entry name" value="Type_1_exporter"/>
</dbReference>
<evidence type="ECO:0000256" key="1">
    <source>
        <dbReference type="ARBA" id="ARBA00004651"/>
    </source>
</evidence>
<keyword evidence="8" id="KW-1278">Translocase</keyword>
<dbReference type="GO" id="GO:0005524">
    <property type="term" value="F:ATP binding"/>
    <property type="evidence" value="ECO:0007669"/>
    <property type="project" value="UniProtKB-KW"/>
</dbReference>
<evidence type="ECO:0000256" key="2">
    <source>
        <dbReference type="ARBA" id="ARBA00022448"/>
    </source>
</evidence>
<dbReference type="PROSITE" id="PS00211">
    <property type="entry name" value="ABC_TRANSPORTER_1"/>
    <property type="match status" value="1"/>
</dbReference>
<keyword evidence="5 12" id="KW-0812">Transmembrane</keyword>
<keyword evidence="4" id="KW-0997">Cell inner membrane</keyword>
<accession>A0A8X8GET7</accession>
<protein>
    <submittedName>
        <fullName evidence="15">Lipid A export permease/ATP-binding protein MsbA</fullName>
    </submittedName>
</protein>
<sequence length="576" mass="63916">MNQDFKVYVRLLAYLKPYWGAALLVIIGFGVNAATEVSVAKLLKYIIDAIQDGNRGDLDWFPALIILLIFFRGLGLFMGGYFTAVISRSLVFSIRQEVYAKLLKLPAQYYLDNSSGHITAKIMYNVEQLTAASSESLKTLIRDGAIALGLLGYLLYTNWRLTLCIFIFMPIIGLLVRKASKRMRKLSIQVQNTMGDVNHIVQETVSGNAVVKSFAGEESEQQRFYKSSEENLKRGLKMVVVQNLNSPLVQLVMAFALGIIIWLALRPQILGDTSAGEFVAYITAAGLLAKPIKNLTDINEKLQRGIAAAYSVFEVLDLPHEENTGTLTPKLLGNIKFDHVSLIYKNNVKGIDDFTLDIKAGQTIALVGRSGAGKSSLVNMLVRFQEISAGQIYLDQLPIQDIELSCLRTQVAMVNQQVVLFDRTVRENIAYGQLEKASDEAIIAAAKAAYAHDFIMELPNGYDTPLGAQGLSLSGGQRQRIAIARAILKNAPILILDEATSALDNESEHFIQKAFDEAMLDQNRTTIVIAHRLSTIEKADKIVVMDKGRIIEQGTHTELLAKHGAYYQLYERNFEE</sequence>
<dbReference type="GO" id="GO:0034040">
    <property type="term" value="F:ATPase-coupled lipid transmembrane transporter activity"/>
    <property type="evidence" value="ECO:0007669"/>
    <property type="project" value="InterPro"/>
</dbReference>
<organism evidence="15 16">
    <name type="scientific">Acinetobacter guillouiae</name>
    <name type="common">Acinetobacter genomosp. 11</name>
    <dbReference type="NCBI Taxonomy" id="106649"/>
    <lineage>
        <taxon>Bacteria</taxon>
        <taxon>Pseudomonadati</taxon>
        <taxon>Pseudomonadota</taxon>
        <taxon>Gammaproteobacteria</taxon>
        <taxon>Moraxellales</taxon>
        <taxon>Moraxellaceae</taxon>
        <taxon>Acinetobacter</taxon>
    </lineage>
</organism>
<keyword evidence="2" id="KW-0813">Transport</keyword>
<evidence type="ECO:0000256" key="4">
    <source>
        <dbReference type="ARBA" id="ARBA00022519"/>
    </source>
</evidence>
<evidence type="ECO:0000256" key="10">
    <source>
        <dbReference type="ARBA" id="ARBA00023055"/>
    </source>
</evidence>
<comment type="subcellular location">
    <subcellularLocation>
        <location evidence="1">Cell membrane</location>
        <topology evidence="1">Multi-pass membrane protein</topology>
    </subcellularLocation>
</comment>
<dbReference type="PANTHER" id="PTHR43394:SF1">
    <property type="entry name" value="ATP-BINDING CASSETTE SUB-FAMILY B MEMBER 10, MITOCHONDRIAL"/>
    <property type="match status" value="1"/>
</dbReference>
<dbReference type="CDD" id="cd18552">
    <property type="entry name" value="ABC_6TM_MsbA_like"/>
    <property type="match status" value="1"/>
</dbReference>
<proteinExistence type="predicted"/>
<gene>
    <name evidence="15" type="primary">msbA</name>
    <name evidence="15" type="ORF">KW868_16750</name>
</gene>
<feature type="transmembrane region" description="Helical" evidence="12">
    <location>
        <begin position="60"/>
        <end position="82"/>
    </location>
</feature>
<dbReference type="Pfam" id="PF00005">
    <property type="entry name" value="ABC_tran"/>
    <property type="match status" value="1"/>
</dbReference>
<evidence type="ECO:0000313" key="15">
    <source>
        <dbReference type="EMBL" id="MCF0266099.1"/>
    </source>
</evidence>
<comment type="caution">
    <text evidence="15">The sequence shown here is derived from an EMBL/GenBank/DDBJ whole genome shotgun (WGS) entry which is preliminary data.</text>
</comment>
<dbReference type="FunFam" id="3.40.50.300:FF:000218">
    <property type="entry name" value="Multidrug ABC transporter ATP-binding protein"/>
    <property type="match status" value="1"/>
</dbReference>
<evidence type="ECO:0000256" key="12">
    <source>
        <dbReference type="SAM" id="Phobius"/>
    </source>
</evidence>
<dbReference type="SUPFAM" id="SSF90123">
    <property type="entry name" value="ABC transporter transmembrane region"/>
    <property type="match status" value="1"/>
</dbReference>
<feature type="domain" description="ABC transmembrane type-1" evidence="14">
    <location>
        <begin position="23"/>
        <end position="304"/>
    </location>
</feature>
<reference evidence="15" key="1">
    <citation type="submission" date="2021-07" db="EMBL/GenBank/DDBJ databases">
        <authorList>
            <person name="Fernandez M."/>
            <person name="Pereira P."/>
            <person name="Torres Tejerizo G.A."/>
            <person name="Gonzalez P."/>
            <person name="Agostini E."/>
        </authorList>
    </citation>
    <scope>NUCLEOTIDE SEQUENCE</scope>
    <source>
        <strain evidence="15">SFC 500-1A</strain>
    </source>
</reference>
<dbReference type="GO" id="GO:0015421">
    <property type="term" value="F:ABC-type oligopeptide transporter activity"/>
    <property type="evidence" value="ECO:0007669"/>
    <property type="project" value="TreeGrafter"/>
</dbReference>
<dbReference type="GO" id="GO:0016887">
    <property type="term" value="F:ATP hydrolysis activity"/>
    <property type="evidence" value="ECO:0007669"/>
    <property type="project" value="InterPro"/>
</dbReference>
<dbReference type="EMBL" id="JAHWXT010000006">
    <property type="protein sequence ID" value="MCF0266099.1"/>
    <property type="molecule type" value="Genomic_DNA"/>
</dbReference>
<dbReference type="GO" id="GO:0005886">
    <property type="term" value="C:plasma membrane"/>
    <property type="evidence" value="ECO:0007669"/>
    <property type="project" value="UniProtKB-SubCell"/>
</dbReference>
<dbReference type="PROSITE" id="PS50893">
    <property type="entry name" value="ABC_TRANSPORTER_2"/>
    <property type="match status" value="1"/>
</dbReference>
<evidence type="ECO:0000259" key="14">
    <source>
        <dbReference type="PROSITE" id="PS50929"/>
    </source>
</evidence>
<evidence type="ECO:0000256" key="8">
    <source>
        <dbReference type="ARBA" id="ARBA00022967"/>
    </source>
</evidence>
<keyword evidence="3" id="KW-1003">Cell membrane</keyword>
<evidence type="ECO:0000256" key="6">
    <source>
        <dbReference type="ARBA" id="ARBA00022741"/>
    </source>
</evidence>
<dbReference type="Gene3D" id="3.40.50.300">
    <property type="entry name" value="P-loop containing nucleotide triphosphate hydrolases"/>
    <property type="match status" value="1"/>
</dbReference>
<evidence type="ECO:0000259" key="13">
    <source>
        <dbReference type="PROSITE" id="PS50893"/>
    </source>
</evidence>
<dbReference type="InterPro" id="IPR027417">
    <property type="entry name" value="P-loop_NTPase"/>
</dbReference>
<evidence type="ECO:0000256" key="5">
    <source>
        <dbReference type="ARBA" id="ARBA00022692"/>
    </source>
</evidence>
<dbReference type="InterPro" id="IPR011917">
    <property type="entry name" value="ABC_transpr_lipidA"/>
</dbReference>
<feature type="transmembrane region" description="Helical" evidence="12">
    <location>
        <begin position="244"/>
        <end position="265"/>
    </location>
</feature>
<dbReference type="SUPFAM" id="SSF52540">
    <property type="entry name" value="P-loop containing nucleoside triphosphate hydrolases"/>
    <property type="match status" value="1"/>
</dbReference>
<keyword evidence="9 12" id="KW-1133">Transmembrane helix</keyword>
<dbReference type="InterPro" id="IPR036640">
    <property type="entry name" value="ABC1_TM_sf"/>
</dbReference>
<keyword evidence="7" id="KW-0067">ATP-binding</keyword>
<dbReference type="InterPro" id="IPR003439">
    <property type="entry name" value="ABC_transporter-like_ATP-bd"/>
</dbReference>
<keyword evidence="10" id="KW-0445">Lipid transport</keyword>
<dbReference type="SMART" id="SM00382">
    <property type="entry name" value="AAA"/>
    <property type="match status" value="1"/>
</dbReference>
<evidence type="ECO:0000256" key="3">
    <source>
        <dbReference type="ARBA" id="ARBA00022475"/>
    </source>
</evidence>
<feature type="transmembrane region" description="Helical" evidence="12">
    <location>
        <begin position="18"/>
        <end position="39"/>
    </location>
</feature>
<dbReference type="InterPro" id="IPR017871">
    <property type="entry name" value="ABC_transporter-like_CS"/>
</dbReference>
<feature type="domain" description="ABC transporter" evidence="13">
    <location>
        <begin position="335"/>
        <end position="572"/>
    </location>
</feature>
<dbReference type="Proteomes" id="UP000887320">
    <property type="component" value="Unassembled WGS sequence"/>
</dbReference>
<dbReference type="AlphaFoldDB" id="A0A8X8GET7"/>
<dbReference type="Gene3D" id="1.20.1560.10">
    <property type="entry name" value="ABC transporter type 1, transmembrane domain"/>
    <property type="match status" value="1"/>
</dbReference>
<evidence type="ECO:0000256" key="11">
    <source>
        <dbReference type="ARBA" id="ARBA00023136"/>
    </source>
</evidence>
<evidence type="ECO:0000256" key="7">
    <source>
        <dbReference type="ARBA" id="ARBA00022840"/>
    </source>
</evidence>